<reference evidence="1" key="2">
    <citation type="submission" date="2014-03" db="EMBL/GenBank/DDBJ databases">
        <authorList>
            <person name="Genoscope - CEA"/>
        </authorList>
    </citation>
    <scope>NUCLEOTIDE SEQUENCE</scope>
</reference>
<dbReference type="AlphaFoldDB" id="A0A060VRX2"/>
<protein>
    <recommendedName>
        <fullName evidence="3">CCHC-type domain-containing protein</fullName>
    </recommendedName>
</protein>
<dbReference type="GO" id="GO:0003676">
    <property type="term" value="F:nucleic acid binding"/>
    <property type="evidence" value="ECO:0007669"/>
    <property type="project" value="InterPro"/>
</dbReference>
<dbReference type="Proteomes" id="UP000193380">
    <property type="component" value="Unassembled WGS sequence"/>
</dbReference>
<dbReference type="InterPro" id="IPR036875">
    <property type="entry name" value="Znf_CCHC_sf"/>
</dbReference>
<sequence length="88" mass="9791">MLGYISYPVQAFVPNTLRCYRCQAYGHVAAVCRREDPRCEKCAEGHETKECVALGKVVVCVNCSGAHQIKLYLPHAPNTTEVDFTVKC</sequence>
<gene>
    <name evidence="1" type="ORF">GSONMT00074011001</name>
</gene>
<reference evidence="1" key="1">
    <citation type="journal article" date="2014" name="Nat. Commun.">
        <title>The rainbow trout genome provides novel insights into evolution after whole-genome duplication in vertebrates.</title>
        <authorList>
            <person name="Berthelot C."/>
            <person name="Brunet F."/>
            <person name="Chalopin D."/>
            <person name="Juanchich A."/>
            <person name="Bernard M."/>
            <person name="Noel B."/>
            <person name="Bento P."/>
            <person name="Da Silva C."/>
            <person name="Labadie K."/>
            <person name="Alberti A."/>
            <person name="Aury J.M."/>
            <person name="Louis A."/>
            <person name="Dehais P."/>
            <person name="Bardou P."/>
            <person name="Montfort J."/>
            <person name="Klopp C."/>
            <person name="Cabau C."/>
            <person name="Gaspin C."/>
            <person name="Thorgaard G.H."/>
            <person name="Boussaha M."/>
            <person name="Quillet E."/>
            <person name="Guyomard R."/>
            <person name="Galiana D."/>
            <person name="Bobe J."/>
            <person name="Volff J.N."/>
            <person name="Genet C."/>
            <person name="Wincker P."/>
            <person name="Jaillon O."/>
            <person name="Roest Crollius H."/>
            <person name="Guiguen Y."/>
        </authorList>
    </citation>
    <scope>NUCLEOTIDE SEQUENCE [LARGE SCALE GENOMIC DNA]</scope>
</reference>
<evidence type="ECO:0008006" key="3">
    <source>
        <dbReference type="Google" id="ProtNLM"/>
    </source>
</evidence>
<dbReference type="EMBL" id="FR904290">
    <property type="protein sequence ID" value="CDQ57693.1"/>
    <property type="molecule type" value="Genomic_DNA"/>
</dbReference>
<dbReference type="PaxDb" id="8022-A0A060VRX2"/>
<evidence type="ECO:0000313" key="2">
    <source>
        <dbReference type="Proteomes" id="UP000193380"/>
    </source>
</evidence>
<dbReference type="GO" id="GO:0008270">
    <property type="term" value="F:zinc ion binding"/>
    <property type="evidence" value="ECO:0007669"/>
    <property type="project" value="InterPro"/>
</dbReference>
<dbReference type="SUPFAM" id="SSF57756">
    <property type="entry name" value="Retrovirus zinc finger-like domains"/>
    <property type="match status" value="1"/>
</dbReference>
<evidence type="ECO:0000313" key="1">
    <source>
        <dbReference type="EMBL" id="CDQ57693.1"/>
    </source>
</evidence>
<organism evidence="1 2">
    <name type="scientific">Oncorhynchus mykiss</name>
    <name type="common">Rainbow trout</name>
    <name type="synonym">Salmo gairdneri</name>
    <dbReference type="NCBI Taxonomy" id="8022"/>
    <lineage>
        <taxon>Eukaryota</taxon>
        <taxon>Metazoa</taxon>
        <taxon>Chordata</taxon>
        <taxon>Craniata</taxon>
        <taxon>Vertebrata</taxon>
        <taxon>Euteleostomi</taxon>
        <taxon>Actinopterygii</taxon>
        <taxon>Neopterygii</taxon>
        <taxon>Teleostei</taxon>
        <taxon>Protacanthopterygii</taxon>
        <taxon>Salmoniformes</taxon>
        <taxon>Salmonidae</taxon>
        <taxon>Salmoninae</taxon>
        <taxon>Oncorhynchus</taxon>
    </lineage>
</organism>
<accession>A0A060VRX2</accession>
<name>A0A060VRX2_ONCMY</name>
<proteinExistence type="predicted"/>